<proteinExistence type="inferred from homology"/>
<comment type="similarity">
    <text evidence="1">Belongs to the thymidylate kinase family.</text>
</comment>
<reference evidence="6 7" key="1">
    <citation type="submission" date="2023-03" db="EMBL/GenBank/DDBJ databases">
        <title>Genome sequence of Microbacterium sp. KACC 23027.</title>
        <authorList>
            <person name="Kim S."/>
            <person name="Heo J."/>
            <person name="Kwon S.-W."/>
        </authorList>
    </citation>
    <scope>NUCLEOTIDE SEQUENCE [LARGE SCALE GENOMIC DNA]</scope>
    <source>
        <strain evidence="6 7">KACC 23027</strain>
    </source>
</reference>
<name>A0ABY8C4S5_9MICO</name>
<keyword evidence="7" id="KW-1185">Reference proteome</keyword>
<dbReference type="RefSeq" id="WP_275279399.1">
    <property type="nucleotide sequence ID" value="NZ_CP119108.1"/>
</dbReference>
<dbReference type="Pfam" id="PF02223">
    <property type="entry name" value="Thymidylate_kin"/>
    <property type="match status" value="1"/>
</dbReference>
<dbReference type="SUPFAM" id="SSF52540">
    <property type="entry name" value="P-loop containing nucleoside triphosphate hydrolases"/>
    <property type="match status" value="1"/>
</dbReference>
<accession>A0ABY8C4S5</accession>
<keyword evidence="3" id="KW-0547">Nucleotide-binding</keyword>
<evidence type="ECO:0000256" key="4">
    <source>
        <dbReference type="ARBA" id="ARBA00022840"/>
    </source>
</evidence>
<dbReference type="Proteomes" id="UP001214553">
    <property type="component" value="Chromosome"/>
</dbReference>
<sequence>MSAASIIIHPGAVIVFEGLDQTGKSTQLKRLQAAVPANSTVFAHMPRGFTPFTKQLYTALEGEADTERPRSGLAQQLAHLACHAESICHLVEAARTQSLILDRWWWSTIAYGWYGGSVEQSGLSESSFRDLVHTIWHPIVPSIVFVFLEPHYVDDNNTHGVKAGYRALVDEHPDLAVIVPSAGEDATYALIADALLAHGLASIAVGA</sequence>
<dbReference type="InterPro" id="IPR027417">
    <property type="entry name" value="P-loop_NTPase"/>
</dbReference>
<evidence type="ECO:0000313" key="7">
    <source>
        <dbReference type="Proteomes" id="UP001214553"/>
    </source>
</evidence>
<evidence type="ECO:0000259" key="5">
    <source>
        <dbReference type="Pfam" id="PF02223"/>
    </source>
</evidence>
<evidence type="ECO:0000256" key="3">
    <source>
        <dbReference type="ARBA" id="ARBA00022741"/>
    </source>
</evidence>
<dbReference type="Gene3D" id="3.40.50.300">
    <property type="entry name" value="P-loop containing nucleotide triphosphate hydrolases"/>
    <property type="match status" value="1"/>
</dbReference>
<dbReference type="InterPro" id="IPR039430">
    <property type="entry name" value="Thymidylate_kin-like_dom"/>
</dbReference>
<organism evidence="6 7">
    <name type="scientific">Microbacterium horticulturae</name>
    <dbReference type="NCBI Taxonomy" id="3028316"/>
    <lineage>
        <taxon>Bacteria</taxon>
        <taxon>Bacillati</taxon>
        <taxon>Actinomycetota</taxon>
        <taxon>Actinomycetes</taxon>
        <taxon>Micrococcales</taxon>
        <taxon>Microbacteriaceae</taxon>
        <taxon>Microbacterium</taxon>
    </lineage>
</organism>
<protein>
    <recommendedName>
        <fullName evidence="2">Thymidylate kinase</fullName>
    </recommendedName>
</protein>
<dbReference type="PANTHER" id="PTHR10344">
    <property type="entry name" value="THYMIDYLATE KINASE"/>
    <property type="match status" value="1"/>
</dbReference>
<evidence type="ECO:0000256" key="1">
    <source>
        <dbReference type="ARBA" id="ARBA00009776"/>
    </source>
</evidence>
<keyword evidence="4" id="KW-0067">ATP-binding</keyword>
<dbReference type="PANTHER" id="PTHR10344:SF4">
    <property type="entry name" value="UMP-CMP KINASE 2, MITOCHONDRIAL"/>
    <property type="match status" value="1"/>
</dbReference>
<feature type="domain" description="Thymidylate kinase-like" evidence="5">
    <location>
        <begin position="16"/>
        <end position="121"/>
    </location>
</feature>
<dbReference type="EMBL" id="CP119108">
    <property type="protein sequence ID" value="WEG10081.1"/>
    <property type="molecule type" value="Genomic_DNA"/>
</dbReference>
<evidence type="ECO:0000256" key="2">
    <source>
        <dbReference type="ARBA" id="ARBA00017144"/>
    </source>
</evidence>
<evidence type="ECO:0000313" key="6">
    <source>
        <dbReference type="EMBL" id="WEG10081.1"/>
    </source>
</evidence>
<gene>
    <name evidence="6" type="ORF">PU630_05890</name>
</gene>